<gene>
    <name evidence="1" type="ORF">C1702_00235</name>
</gene>
<keyword evidence="2" id="KW-1185">Reference proteome</keyword>
<protein>
    <submittedName>
        <fullName evidence="1">Adenylate kinase</fullName>
    </submittedName>
</protein>
<comment type="caution">
    <text evidence="1">The sequence shown here is derived from an EMBL/GenBank/DDBJ whole genome shotgun (WGS) entry which is preliminary data.</text>
</comment>
<sequence length="206" mass="22967">MNEQERTGQWLPLFDGLPAENRRPTEQPLLIGLAGRARSGKSTVAGYLARRYGFIELSFAAPIRTFVADLLDLSVKDLEGPEKEKVVDWVGKSPRYMMQTLGTEWGRRLIGEDFWVKRVLRRVREVTGCGFPVVISDVRFDNEAEAIRAAGGHILHISRPGAPLVCGHVSEAGVTAHLGDYSILNNGSIEALHRQVELAVRYFRTL</sequence>
<evidence type="ECO:0000313" key="2">
    <source>
        <dbReference type="Proteomes" id="UP000239406"/>
    </source>
</evidence>
<dbReference type="RefSeq" id="WP_104355661.1">
    <property type="nucleotide sequence ID" value="NZ_CP064338.1"/>
</dbReference>
<name>A0A2S5T9C9_9BURK</name>
<proteinExistence type="predicted"/>
<accession>A0A2S5T9C9</accession>
<dbReference type="InterPro" id="IPR027417">
    <property type="entry name" value="P-loop_NTPase"/>
</dbReference>
<keyword evidence="1" id="KW-0808">Transferase</keyword>
<keyword evidence="1" id="KW-0418">Kinase</keyword>
<dbReference type="GO" id="GO:0016301">
    <property type="term" value="F:kinase activity"/>
    <property type="evidence" value="ECO:0007669"/>
    <property type="project" value="UniProtKB-KW"/>
</dbReference>
<dbReference type="Gene3D" id="3.40.50.300">
    <property type="entry name" value="P-loop containing nucleotide triphosphate hydrolases"/>
    <property type="match status" value="1"/>
</dbReference>
<dbReference type="AlphaFoldDB" id="A0A2S5T9C9"/>
<dbReference type="EMBL" id="PSNY01000001">
    <property type="protein sequence ID" value="PPE71467.1"/>
    <property type="molecule type" value="Genomic_DNA"/>
</dbReference>
<dbReference type="Pfam" id="PF21448">
    <property type="entry name" value="DNMK"/>
    <property type="match status" value="1"/>
</dbReference>
<dbReference type="Proteomes" id="UP000239406">
    <property type="component" value="Unassembled WGS sequence"/>
</dbReference>
<evidence type="ECO:0000313" key="1">
    <source>
        <dbReference type="EMBL" id="PPE71467.1"/>
    </source>
</evidence>
<organism evidence="1 2">
    <name type="scientific">Caldimonas thermodepolymerans</name>
    <dbReference type="NCBI Taxonomy" id="215580"/>
    <lineage>
        <taxon>Bacteria</taxon>
        <taxon>Pseudomonadati</taxon>
        <taxon>Pseudomonadota</taxon>
        <taxon>Betaproteobacteria</taxon>
        <taxon>Burkholderiales</taxon>
        <taxon>Sphaerotilaceae</taxon>
        <taxon>Caldimonas</taxon>
    </lineage>
</organism>
<reference evidence="1 2" key="1">
    <citation type="submission" date="2018-02" db="EMBL/GenBank/DDBJ databases">
        <title>Reclassifiation of [Polyangium] brachysporum DSM 7029 as Guopingzhaonella breviflexa gen. nov., sp. nov., a member of the family Comamonadaceae.</title>
        <authorList>
            <person name="Tang B."/>
        </authorList>
    </citation>
    <scope>NUCLEOTIDE SEQUENCE [LARGE SCALE GENOMIC DNA]</scope>
    <source>
        <strain evidence="1 2">DSM 15344</strain>
    </source>
</reference>
<dbReference type="SUPFAM" id="SSF52540">
    <property type="entry name" value="P-loop containing nucleoside triphosphate hydrolases"/>
    <property type="match status" value="1"/>
</dbReference>
<dbReference type="InterPro" id="IPR048444">
    <property type="entry name" value="DNMK"/>
</dbReference>